<protein>
    <recommendedName>
        <fullName evidence="4">Aggregation factor core protein MAFp3</fullName>
    </recommendedName>
</protein>
<evidence type="ECO:0000256" key="1">
    <source>
        <dbReference type="SAM" id="SignalP"/>
    </source>
</evidence>
<name>A0A238KEG9_9RHOB</name>
<keyword evidence="3" id="KW-1185">Reference proteome</keyword>
<dbReference type="AlphaFoldDB" id="A0A238KEG9"/>
<proteinExistence type="predicted"/>
<feature type="chain" id="PRO_5013394146" description="Aggregation factor core protein MAFp3" evidence="1">
    <location>
        <begin position="20"/>
        <end position="167"/>
    </location>
</feature>
<accession>A0A238KEG9</accession>
<evidence type="ECO:0000313" key="3">
    <source>
        <dbReference type="Proteomes" id="UP000220836"/>
    </source>
</evidence>
<evidence type="ECO:0000313" key="2">
    <source>
        <dbReference type="EMBL" id="SMX41218.1"/>
    </source>
</evidence>
<evidence type="ECO:0008006" key="4">
    <source>
        <dbReference type="Google" id="ProtNLM"/>
    </source>
</evidence>
<sequence>MKKTIIAICATVLATPALTDVQVQFLEGAPKDRFVVTNLGGCDLGAAELEINFAASNAGLIFDVTGSGAGVEVFQPFEVAVGANFLASEPVITDGDQVATLVLKSLGPQQEIAFTIDVDDTAGGREITVSDDEIRGATVTLATKGETVSAVLGANAKALLETRNCRS</sequence>
<keyword evidence="1" id="KW-0732">Signal</keyword>
<dbReference type="OrthoDB" id="6105464at2"/>
<dbReference type="Proteomes" id="UP000220836">
    <property type="component" value="Unassembled WGS sequence"/>
</dbReference>
<dbReference type="RefSeq" id="WP_110767811.1">
    <property type="nucleotide sequence ID" value="NZ_FXYH01000007.1"/>
</dbReference>
<reference evidence="2 3" key="1">
    <citation type="submission" date="2017-05" db="EMBL/GenBank/DDBJ databases">
        <authorList>
            <person name="Song R."/>
            <person name="Chenine A.L."/>
            <person name="Ruprecht R.M."/>
        </authorList>
    </citation>
    <scope>NUCLEOTIDE SEQUENCE [LARGE SCALE GENOMIC DNA]</scope>
    <source>
        <strain evidence="2 3">CECT 8663</strain>
    </source>
</reference>
<feature type="signal peptide" evidence="1">
    <location>
        <begin position="1"/>
        <end position="19"/>
    </location>
</feature>
<dbReference type="EMBL" id="FXYH01000007">
    <property type="protein sequence ID" value="SMX41218.1"/>
    <property type="molecule type" value="Genomic_DNA"/>
</dbReference>
<organism evidence="2 3">
    <name type="scientific">Pelagimonas varians</name>
    <dbReference type="NCBI Taxonomy" id="696760"/>
    <lineage>
        <taxon>Bacteria</taxon>
        <taxon>Pseudomonadati</taxon>
        <taxon>Pseudomonadota</taxon>
        <taxon>Alphaproteobacteria</taxon>
        <taxon>Rhodobacterales</taxon>
        <taxon>Roseobacteraceae</taxon>
        <taxon>Pelagimonas</taxon>
    </lineage>
</organism>
<gene>
    <name evidence="2" type="ORF">PEV8663_02207</name>
</gene>